<dbReference type="STRING" id="1306953.J121_15"/>
<sequence length="50" mass="5347">MTYALAGTVLAASLPAAIGWWELVIPAAQTGLLLSLGYWQFEAKPRLTDA</sequence>
<evidence type="ECO:0000313" key="2">
    <source>
        <dbReference type="Proteomes" id="UP000037446"/>
    </source>
</evidence>
<gene>
    <name evidence="1" type="ORF">J121_15</name>
</gene>
<dbReference type="PATRIC" id="fig|1306953.7.peg.14"/>
<organism evidence="1 2">
    <name type="scientific">Qipengyuania citrea LAMA 915</name>
    <dbReference type="NCBI Taxonomy" id="1306953"/>
    <lineage>
        <taxon>Bacteria</taxon>
        <taxon>Pseudomonadati</taxon>
        <taxon>Pseudomonadota</taxon>
        <taxon>Alphaproteobacteria</taxon>
        <taxon>Sphingomonadales</taxon>
        <taxon>Erythrobacteraceae</taxon>
        <taxon>Qipengyuania</taxon>
    </lineage>
</organism>
<reference evidence="1" key="1">
    <citation type="submission" date="2015-02" db="EMBL/GenBank/DDBJ databases">
        <authorList>
            <person name="Chooi Y.-H."/>
        </authorList>
    </citation>
    <scope>NUCLEOTIDE SEQUENCE [LARGE SCALE GENOMIC DNA]</scope>
    <source>
        <strain evidence="1">LAMA 915</strain>
    </source>
</reference>
<proteinExistence type="predicted"/>
<dbReference type="AlphaFoldDB" id="A0A0L1KCQ0"/>
<evidence type="ECO:0000313" key="1">
    <source>
        <dbReference type="EMBL" id="KNH01820.1"/>
    </source>
</evidence>
<accession>A0A0L1KCQ0</accession>
<comment type="caution">
    <text evidence="1">The sequence shown here is derived from an EMBL/GenBank/DDBJ whole genome shotgun (WGS) entry which is preliminary data.</text>
</comment>
<dbReference type="EMBL" id="JYNE01000025">
    <property type="protein sequence ID" value="KNH01820.1"/>
    <property type="molecule type" value="Genomic_DNA"/>
</dbReference>
<protein>
    <submittedName>
        <fullName evidence="1">Uncharacterized protein</fullName>
    </submittedName>
</protein>
<dbReference type="Proteomes" id="UP000037446">
    <property type="component" value="Unassembled WGS sequence"/>
</dbReference>
<name>A0A0L1KCQ0_9SPHN</name>